<evidence type="ECO:0000313" key="2">
    <source>
        <dbReference type="Proteomes" id="UP000029120"/>
    </source>
</evidence>
<dbReference type="PANTHER" id="PTHR43475:SF1">
    <property type="entry name" value="METHYLTHIORIBOSE-1-PHOSPHATE ISOMERASE"/>
    <property type="match status" value="1"/>
</dbReference>
<dbReference type="GO" id="GO:0046523">
    <property type="term" value="F:S-methyl-5-thioribose-1-phosphate isomerase activity"/>
    <property type="evidence" value="ECO:0007669"/>
    <property type="project" value="TreeGrafter"/>
</dbReference>
<dbReference type="OMA" id="WRVINKM"/>
<dbReference type="Gene3D" id="1.20.120.420">
    <property type="entry name" value="translation initiation factor eif-2b, domain 1"/>
    <property type="match status" value="1"/>
</dbReference>
<keyword evidence="2" id="KW-1185">Reference proteome</keyword>
<dbReference type="Proteomes" id="UP000029120">
    <property type="component" value="Unassembled WGS sequence"/>
</dbReference>
<dbReference type="eggNOG" id="KOG1468">
    <property type="taxonomic scope" value="Eukaryota"/>
</dbReference>
<reference evidence="2" key="1">
    <citation type="journal article" date="2015" name="Nat. Plants">
        <title>Genome expansion of Arabis alpina linked with retrotransposition and reduced symmetric DNA methylation.</title>
        <authorList>
            <person name="Willing E.M."/>
            <person name="Rawat V."/>
            <person name="Mandakova T."/>
            <person name="Maumus F."/>
            <person name="James G.V."/>
            <person name="Nordstroem K.J."/>
            <person name="Becker C."/>
            <person name="Warthmann N."/>
            <person name="Chica C."/>
            <person name="Szarzynska B."/>
            <person name="Zytnicki M."/>
            <person name="Albani M.C."/>
            <person name="Kiefer C."/>
            <person name="Bergonzi S."/>
            <person name="Castaings L."/>
            <person name="Mateos J.L."/>
            <person name="Berns M.C."/>
            <person name="Bujdoso N."/>
            <person name="Piofczyk T."/>
            <person name="de Lorenzo L."/>
            <person name="Barrero-Sicilia C."/>
            <person name="Mateos I."/>
            <person name="Piednoel M."/>
            <person name="Hagmann J."/>
            <person name="Chen-Min-Tao R."/>
            <person name="Iglesias-Fernandez R."/>
            <person name="Schuster S.C."/>
            <person name="Alonso-Blanco C."/>
            <person name="Roudier F."/>
            <person name="Carbonero P."/>
            <person name="Paz-Ares J."/>
            <person name="Davis S.J."/>
            <person name="Pecinka A."/>
            <person name="Quesneville H."/>
            <person name="Colot V."/>
            <person name="Lysak M.A."/>
            <person name="Weigel D."/>
            <person name="Coupland G."/>
            <person name="Schneeberger K."/>
        </authorList>
    </citation>
    <scope>NUCLEOTIDE SEQUENCE [LARGE SCALE GENOMIC DNA]</scope>
    <source>
        <strain evidence="2">cv. Pajares</strain>
    </source>
</reference>
<name>A0A087FZW5_ARAAL</name>
<evidence type="ECO:0000313" key="1">
    <source>
        <dbReference type="EMBL" id="KFK23167.1"/>
    </source>
</evidence>
<dbReference type="OrthoDB" id="2461at2759"/>
<dbReference type="SUPFAM" id="SSF100950">
    <property type="entry name" value="NagB/RpiA/CoA transferase-like"/>
    <property type="match status" value="1"/>
</dbReference>
<dbReference type="GO" id="GO:0019509">
    <property type="term" value="P:L-methionine salvage from methylthioadenosine"/>
    <property type="evidence" value="ECO:0007669"/>
    <property type="project" value="TreeGrafter"/>
</dbReference>
<proteinExistence type="predicted"/>
<dbReference type="Gramene" id="KFK23167">
    <property type="protein sequence ID" value="KFK23167"/>
    <property type="gene ID" value="AALP_AAs73675U000500"/>
</dbReference>
<accession>A0A087FZW5</accession>
<gene>
    <name evidence="1" type="ORF">AALP_AAs73675U000500</name>
</gene>
<dbReference type="AlphaFoldDB" id="A0A087FZW5"/>
<dbReference type="EMBL" id="KL981911">
    <property type="protein sequence ID" value="KFK23167.1"/>
    <property type="molecule type" value="Genomic_DNA"/>
</dbReference>
<dbReference type="InterPro" id="IPR037171">
    <property type="entry name" value="NagB/RpiA_transferase-like"/>
</dbReference>
<organism evidence="1 2">
    <name type="scientific">Arabis alpina</name>
    <name type="common">Alpine rock-cress</name>
    <dbReference type="NCBI Taxonomy" id="50452"/>
    <lineage>
        <taxon>Eukaryota</taxon>
        <taxon>Viridiplantae</taxon>
        <taxon>Streptophyta</taxon>
        <taxon>Embryophyta</taxon>
        <taxon>Tracheophyta</taxon>
        <taxon>Spermatophyta</taxon>
        <taxon>Magnoliopsida</taxon>
        <taxon>eudicotyledons</taxon>
        <taxon>Gunneridae</taxon>
        <taxon>Pentapetalae</taxon>
        <taxon>rosids</taxon>
        <taxon>malvids</taxon>
        <taxon>Brassicales</taxon>
        <taxon>Brassicaceae</taxon>
        <taxon>Arabideae</taxon>
        <taxon>Arabis</taxon>
    </lineage>
</organism>
<sequence>MSTQEYTTLKSICYKPGSLHLLDQRKLLLETTYLEIRDTVDRWSAIQEMVVRGAPAIAIAATLSLAVAVFNVNAFHGSSADDVAFLQNNRPTAVNLADAALKLKHVIANTLVTATEPSGEATFMEGRSSDPP</sequence>
<protein>
    <submittedName>
        <fullName evidence="1">Uncharacterized protein</fullName>
    </submittedName>
</protein>
<dbReference type="InterPro" id="IPR027363">
    <property type="entry name" value="M1Pi_N"/>
</dbReference>
<dbReference type="PANTHER" id="PTHR43475">
    <property type="entry name" value="METHYLTHIORIBOSE-1-PHOSPHATE ISOMERASE"/>
    <property type="match status" value="1"/>
</dbReference>